<dbReference type="Gene3D" id="3.40.50.620">
    <property type="entry name" value="HUPs"/>
    <property type="match status" value="2"/>
</dbReference>
<comment type="catalytic activity">
    <reaction evidence="9">
        <text>tRNA(Ile) + L-isoleucine + ATP = L-isoleucyl-tRNA(Ile) + AMP + diphosphate</text>
        <dbReference type="Rhea" id="RHEA:11060"/>
        <dbReference type="Rhea" id="RHEA-COMP:9666"/>
        <dbReference type="Rhea" id="RHEA-COMP:9695"/>
        <dbReference type="ChEBI" id="CHEBI:30616"/>
        <dbReference type="ChEBI" id="CHEBI:33019"/>
        <dbReference type="ChEBI" id="CHEBI:58045"/>
        <dbReference type="ChEBI" id="CHEBI:78442"/>
        <dbReference type="ChEBI" id="CHEBI:78528"/>
        <dbReference type="ChEBI" id="CHEBI:456215"/>
        <dbReference type="EC" id="6.1.1.5"/>
    </reaction>
</comment>
<dbReference type="InterPro" id="IPR009008">
    <property type="entry name" value="Val/Leu/Ile-tRNA-synth_edit"/>
</dbReference>
<dbReference type="SUPFAM" id="SSF47323">
    <property type="entry name" value="Anticodon-binding domain of a subclass of class I aminoacyl-tRNA synthetases"/>
    <property type="match status" value="1"/>
</dbReference>
<dbReference type="Proteomes" id="UP000030694">
    <property type="component" value="Unassembled WGS sequence"/>
</dbReference>
<dbReference type="GO" id="GO:0002161">
    <property type="term" value="F:aminoacyl-tRNA deacylase activity"/>
    <property type="evidence" value="ECO:0007669"/>
    <property type="project" value="InterPro"/>
</dbReference>
<dbReference type="GO" id="GO:0006428">
    <property type="term" value="P:isoleucyl-tRNA aminoacylation"/>
    <property type="evidence" value="ECO:0007669"/>
    <property type="project" value="InterPro"/>
</dbReference>
<feature type="region of interest" description="Disordered" evidence="11">
    <location>
        <begin position="349"/>
        <end position="370"/>
    </location>
</feature>
<dbReference type="Gene3D" id="1.10.730.10">
    <property type="entry name" value="Isoleucyl-tRNA Synthetase, Domain 1"/>
    <property type="match status" value="1"/>
</dbReference>
<evidence type="ECO:0000256" key="11">
    <source>
        <dbReference type="SAM" id="MobiDB-lite"/>
    </source>
</evidence>
<dbReference type="InterPro" id="IPR033709">
    <property type="entry name" value="Anticodon_Ile_ABEc"/>
</dbReference>
<evidence type="ECO:0000256" key="5">
    <source>
        <dbReference type="ARBA" id="ARBA00022840"/>
    </source>
</evidence>
<protein>
    <recommendedName>
        <fullName evidence="2">isoleucine--tRNA ligase</fullName>
        <ecNumber evidence="2">6.1.1.5</ecNumber>
    </recommendedName>
    <alternativeName>
        <fullName evidence="8">Isoleucyl-tRNA synthetase</fullName>
    </alternativeName>
</protein>
<evidence type="ECO:0000313" key="14">
    <source>
        <dbReference type="EMBL" id="ETW59527.1"/>
    </source>
</evidence>
<keyword evidence="3 10" id="KW-0436">Ligase</keyword>
<dbReference type="InterPro" id="IPR001412">
    <property type="entry name" value="aa-tRNA-synth_I_CS"/>
</dbReference>
<evidence type="ECO:0000256" key="4">
    <source>
        <dbReference type="ARBA" id="ARBA00022741"/>
    </source>
</evidence>
<dbReference type="Pfam" id="PF19302">
    <property type="entry name" value="DUF5915"/>
    <property type="match status" value="1"/>
</dbReference>
<dbReference type="GO" id="GO:0004822">
    <property type="term" value="F:isoleucine-tRNA ligase activity"/>
    <property type="evidence" value="ECO:0007669"/>
    <property type="project" value="UniProtKB-EC"/>
</dbReference>
<keyword evidence="6 10" id="KW-0648">Protein biosynthesis</keyword>
<name>A0A024X1W4_PLAFC</name>
<dbReference type="AlphaFoldDB" id="A0A024X1W4"/>
<dbReference type="SUPFAM" id="SSF52374">
    <property type="entry name" value="Nucleotidylyl transferase"/>
    <property type="match status" value="1"/>
</dbReference>
<dbReference type="InterPro" id="IPR002300">
    <property type="entry name" value="aa-tRNA-synth_Ia"/>
</dbReference>
<keyword evidence="4 10" id="KW-0547">Nucleotide-binding</keyword>
<dbReference type="EMBL" id="KI927543">
    <property type="protein sequence ID" value="ETW59527.1"/>
    <property type="molecule type" value="Genomic_DNA"/>
</dbReference>
<dbReference type="Pfam" id="PF00133">
    <property type="entry name" value="tRNA-synt_1"/>
    <property type="match status" value="1"/>
</dbReference>
<dbReference type="SUPFAM" id="SSF50677">
    <property type="entry name" value="ValRS/IleRS/LeuRS editing domain"/>
    <property type="match status" value="1"/>
</dbReference>
<evidence type="ECO:0000256" key="2">
    <source>
        <dbReference type="ARBA" id="ARBA00013165"/>
    </source>
</evidence>
<dbReference type="OMA" id="EIIVIHK"/>
<accession>A0A024X1W4</accession>
<dbReference type="InterPro" id="IPR002301">
    <property type="entry name" value="Ile-tRNA-ligase"/>
</dbReference>
<dbReference type="CDD" id="cd07961">
    <property type="entry name" value="Anticodon_Ia_Ile_ABEc"/>
    <property type="match status" value="1"/>
</dbReference>
<dbReference type="OrthoDB" id="1706657at2759"/>
<evidence type="ECO:0000256" key="8">
    <source>
        <dbReference type="ARBA" id="ARBA00032665"/>
    </source>
</evidence>
<organism evidence="14 15">
    <name type="scientific">Plasmodium falciparum (isolate Camp / Malaysia)</name>
    <dbReference type="NCBI Taxonomy" id="5835"/>
    <lineage>
        <taxon>Eukaryota</taxon>
        <taxon>Sar</taxon>
        <taxon>Alveolata</taxon>
        <taxon>Apicomplexa</taxon>
        <taxon>Aconoidasida</taxon>
        <taxon>Haemosporida</taxon>
        <taxon>Plasmodiidae</taxon>
        <taxon>Plasmodium</taxon>
        <taxon>Plasmodium (Laverania)</taxon>
    </lineage>
</organism>
<evidence type="ECO:0000256" key="10">
    <source>
        <dbReference type="RuleBase" id="RU363035"/>
    </source>
</evidence>
<feature type="domain" description="Aminoacyl-tRNA synthetase class Ia" evidence="12">
    <location>
        <begin position="101"/>
        <end position="822"/>
    </location>
</feature>
<proteinExistence type="inferred from homology"/>
<dbReference type="PANTHER" id="PTHR42780:SF1">
    <property type="entry name" value="ISOLEUCINE--TRNA LIGASE, CYTOPLASMIC"/>
    <property type="match status" value="1"/>
</dbReference>
<reference evidence="14 15" key="1">
    <citation type="submission" date="2013-02" db="EMBL/GenBank/DDBJ databases">
        <title>The Genome Annotation of Plasmodium falciparum CAMP/Malaysia.</title>
        <authorList>
            <consortium name="The Broad Institute Genome Sequencing Platform"/>
            <consortium name="The Broad Institute Genome Sequencing Center for Infectious Disease"/>
            <person name="Neafsey D."/>
            <person name="Hoffman S."/>
            <person name="Volkman S."/>
            <person name="Rosenthal P."/>
            <person name="Walker B."/>
            <person name="Young S.K."/>
            <person name="Zeng Q."/>
            <person name="Gargeya S."/>
            <person name="Fitzgerald M."/>
            <person name="Haas B."/>
            <person name="Abouelleil A."/>
            <person name="Allen A.W."/>
            <person name="Alvarado L."/>
            <person name="Arachchi H.M."/>
            <person name="Berlin A.M."/>
            <person name="Chapman S.B."/>
            <person name="Gainer-Dewar J."/>
            <person name="Goldberg J."/>
            <person name="Griggs A."/>
            <person name="Gujja S."/>
            <person name="Hansen M."/>
            <person name="Howarth C."/>
            <person name="Imamovic A."/>
            <person name="Ireland A."/>
            <person name="Larimer J."/>
            <person name="McCowan C."/>
            <person name="Murphy C."/>
            <person name="Pearson M."/>
            <person name="Poon T.W."/>
            <person name="Priest M."/>
            <person name="Roberts A."/>
            <person name="Saif S."/>
            <person name="Shea T."/>
            <person name="Sisk P."/>
            <person name="Sykes S."/>
            <person name="Wortman J."/>
            <person name="Nusbaum C."/>
            <person name="Birren B."/>
        </authorList>
    </citation>
    <scope>NUCLEOTIDE SEQUENCE [LARGE SCALE GENOMIC DNA]</scope>
    <source>
        <strain evidence="14 15">CAMP/Malaysia</strain>
    </source>
</reference>
<evidence type="ECO:0000313" key="15">
    <source>
        <dbReference type="Proteomes" id="UP000030694"/>
    </source>
</evidence>
<evidence type="ECO:0000259" key="12">
    <source>
        <dbReference type="Pfam" id="PF00133"/>
    </source>
</evidence>
<dbReference type="FunFam" id="3.40.50.620:FF:000023">
    <property type="entry name" value="Isoleucyl-tRNA synthetase,cytoplasmic"/>
    <property type="match status" value="1"/>
</dbReference>
<dbReference type="FunFam" id="3.40.50.620:FF:000320">
    <property type="entry name" value="Isoleucine--tRNA ligase, cytoplasmic"/>
    <property type="match status" value="1"/>
</dbReference>
<evidence type="ECO:0000256" key="3">
    <source>
        <dbReference type="ARBA" id="ARBA00022598"/>
    </source>
</evidence>
<dbReference type="CDD" id="cd00818">
    <property type="entry name" value="IleRS_core"/>
    <property type="match status" value="1"/>
</dbReference>
<dbReference type="FunFam" id="1.10.730.10:FF:000004">
    <property type="entry name" value="Isoleucyl-tRNA synthetase, cytoplasmic"/>
    <property type="match status" value="1"/>
</dbReference>
<gene>
    <name evidence="14" type="ORF">PFMC_04551</name>
</gene>
<keyword evidence="7 10" id="KW-0030">Aminoacyl-tRNA synthetase</keyword>
<sequence length="1273" mass="151425">MLRFVNESFLKVSNKELVHINIHISRNNLFFNKRIIRRVDNIIRVDIDRLSYYISGYRVNKLLSFVNFNKRIHTLRLEEMVTLTFTGISDNPNIVEEEERILKYWEDIDAFNLSNELSKNKKPYIFYDGPPFATGLPHYGHLLAGIIKDCVTRYFYQSNFYVERRFGWDCHGLPVEYEIEKENNINKREDILNMGIDVYNEKCRGIVLKYSKEWVATVQRIGRWIDFKNDYKTMDKSFMESVWWVFSELYKNNYIYKSFKVMPYSCKCNTPISNFELNLNYKDTPDPSIIISFILCSDFPKVKNVYNIQDDIQPLVQKYSVLYDCYMKSEKCDTSNEKHADEDIYSDHINVNKNNNKNNNSNNNNNNNNTNCNDNNNINLNYNNNCYAQHCEVFAWTTTPWTLPSNLALCVNEHFIYLRVYHIESQRMFIFAECRLEWIMKELKWNVENIKIVNRFLGSELKELKYKPLFTNFYEKHNFKERAYKIIADDFVSDDAGTGIVHCAPSYGEDDYRVCCKYGIIDPESNILIDPLDWNGYFTNEVEELKDMYIKDADNVIKKKLKENNRLMSNNTIVHSYPFCWRSDTPLIYRAIPAWFVRVSNSTNKLVENNETTYWIPAHVKEKKFHNWIKDAKDWCISRNRYWGTPIPIWCDEKMETVICVESIKHLEELSGIKNINDLHRHYIDNIEIKNPKGDTYPKLKRIPEVFDCWFESGSMPYAKVHYPFSTETNDFHKIFPADFIAEGLDQTRGWFYTLLVISTLLFNKAPFKNLICNGLVLASDGKKMSKRLKNYPDPLYILNKYGADSLRLYLINSVAVRAENLKFQEKGVNEIVKSFILPYYHSFRFFSQEVTRYETTNKMQFLFNTDYIYKNDNIMDQWIFSSLQSLINSVHTEMKAYKLYNVLPKLLNFIENLTNWYIRLNRDRMRGMLGKENTHQSLNVLCRTLYLFTIIMAPFTPFISEYIYQFLKNIKYTNNQNMEHNENNETTNIKEEDLNRNDIHKSVHFIMLPQVDDKYIIKYEFIELIEHMKDVILLGRNLREKRKTPNKKPLKSLTILHKNESFFKHFDRISNYIKEELNILNVEYSNDISCLNFSAIPNFKKLGVKLGYNIKNIQNKIKNMNAEDIKLFQQNKQIIIDNILLEQDDIIIQMNHNIQNDNTEAISNNYITILMDFTADQQLENMASAREICNHIQKIRKNLSLNQNSPVLMHIYIYDQTFKNHMLNENEYIKKCLRRNLNIIDLEKDVQNLTDKFFEEKITVNEKEVLVIFTNQ</sequence>
<comment type="similarity">
    <text evidence="1 10">Belongs to the class-I aminoacyl-tRNA synthetase family.</text>
</comment>
<evidence type="ECO:0000256" key="6">
    <source>
        <dbReference type="ARBA" id="ARBA00022917"/>
    </source>
</evidence>
<reference evidence="14 15" key="2">
    <citation type="submission" date="2013-02" db="EMBL/GenBank/DDBJ databases">
        <title>The Genome Sequence of Plasmodium falciparum CAMP/Malaysia.</title>
        <authorList>
            <consortium name="The Broad Institute Genome Sequencing Platform"/>
            <consortium name="The Broad Institute Genome Sequencing Center for Infectious Disease"/>
            <person name="Neafsey D."/>
            <person name="Cheeseman I."/>
            <person name="Volkman S."/>
            <person name="Adams J."/>
            <person name="Walker B."/>
            <person name="Young S.K."/>
            <person name="Zeng Q."/>
            <person name="Gargeya S."/>
            <person name="Fitzgerald M."/>
            <person name="Haas B."/>
            <person name="Abouelleil A."/>
            <person name="Alvarado L."/>
            <person name="Arachchi H.M."/>
            <person name="Berlin A.M."/>
            <person name="Chapman S.B."/>
            <person name="Dewar J."/>
            <person name="Goldberg J."/>
            <person name="Griggs A."/>
            <person name="Gujja S."/>
            <person name="Hansen M."/>
            <person name="Howarth C."/>
            <person name="Imamovic A."/>
            <person name="Larimer J."/>
            <person name="McCowan C."/>
            <person name="Murphy C."/>
            <person name="Neiman D."/>
            <person name="Pearson M."/>
            <person name="Priest M."/>
            <person name="Roberts A."/>
            <person name="Saif S."/>
            <person name="Shea T."/>
            <person name="Sisk P."/>
            <person name="Sykes S."/>
            <person name="Wortman J."/>
            <person name="Nusbaum C."/>
            <person name="Birren B."/>
        </authorList>
    </citation>
    <scope>NUCLEOTIDE SEQUENCE [LARGE SCALE GENOMIC DNA]</scope>
    <source>
        <strain evidence="14 15">CAMP/Malaysia</strain>
    </source>
</reference>
<dbReference type="EC" id="6.1.1.5" evidence="2"/>
<dbReference type="InterPro" id="IPR013155">
    <property type="entry name" value="M/V/L/I-tRNA-synth_anticd-bd"/>
</dbReference>
<dbReference type="PROSITE" id="PS00178">
    <property type="entry name" value="AA_TRNA_LIGASE_I"/>
    <property type="match status" value="1"/>
</dbReference>
<dbReference type="PRINTS" id="PR00984">
    <property type="entry name" value="TRNASYNTHILE"/>
</dbReference>
<dbReference type="InterPro" id="IPR009080">
    <property type="entry name" value="tRNAsynth_Ia_anticodon-bd"/>
</dbReference>
<dbReference type="Pfam" id="PF08264">
    <property type="entry name" value="Anticodon_1"/>
    <property type="match status" value="1"/>
</dbReference>
<evidence type="ECO:0000256" key="9">
    <source>
        <dbReference type="ARBA" id="ARBA00048359"/>
    </source>
</evidence>
<evidence type="ECO:0000256" key="7">
    <source>
        <dbReference type="ARBA" id="ARBA00023146"/>
    </source>
</evidence>
<dbReference type="GO" id="GO:0005524">
    <property type="term" value="F:ATP binding"/>
    <property type="evidence" value="ECO:0007669"/>
    <property type="project" value="UniProtKB-KW"/>
</dbReference>
<dbReference type="InterPro" id="IPR014729">
    <property type="entry name" value="Rossmann-like_a/b/a_fold"/>
</dbReference>
<dbReference type="PANTHER" id="PTHR42780">
    <property type="entry name" value="SOLEUCYL-TRNA SYNTHETASE"/>
    <property type="match status" value="1"/>
</dbReference>
<dbReference type="InterPro" id="IPR023586">
    <property type="entry name" value="Ile-tRNA-ligase_type2"/>
</dbReference>
<dbReference type="GO" id="GO:0000049">
    <property type="term" value="F:tRNA binding"/>
    <property type="evidence" value="ECO:0007669"/>
    <property type="project" value="InterPro"/>
</dbReference>
<feature type="domain" description="Methionyl/Valyl/Leucyl/Isoleucyl-tRNA synthetase anticodon-binding" evidence="13">
    <location>
        <begin position="877"/>
        <end position="1052"/>
    </location>
</feature>
<keyword evidence="5 10" id="KW-0067">ATP-binding</keyword>
<feature type="compositionally biased region" description="Low complexity" evidence="11">
    <location>
        <begin position="351"/>
        <end position="370"/>
    </location>
</feature>
<evidence type="ECO:0000259" key="13">
    <source>
        <dbReference type="Pfam" id="PF08264"/>
    </source>
</evidence>
<evidence type="ECO:0000256" key="1">
    <source>
        <dbReference type="ARBA" id="ARBA00005594"/>
    </source>
</evidence>